<evidence type="ECO:0000313" key="3">
    <source>
        <dbReference type="Proteomes" id="UP000736787"/>
    </source>
</evidence>
<gene>
    <name evidence="2" type="ORF">PC117_g24244</name>
</gene>
<feature type="compositionally biased region" description="Basic and acidic residues" evidence="1">
    <location>
        <begin position="222"/>
        <end position="231"/>
    </location>
</feature>
<accession>A0A8T1AVX4</accession>
<proteinExistence type="predicted"/>
<feature type="compositionally biased region" description="Basic and acidic residues" evidence="1">
    <location>
        <begin position="187"/>
        <end position="211"/>
    </location>
</feature>
<dbReference type="VEuPathDB" id="FungiDB:PC110_g20360"/>
<dbReference type="EMBL" id="RCMK01001590">
    <property type="protein sequence ID" value="KAG2891436.1"/>
    <property type="molecule type" value="Genomic_DNA"/>
</dbReference>
<feature type="region of interest" description="Disordered" evidence="1">
    <location>
        <begin position="128"/>
        <end position="240"/>
    </location>
</feature>
<organism evidence="2 3">
    <name type="scientific">Phytophthora cactorum</name>
    <dbReference type="NCBI Taxonomy" id="29920"/>
    <lineage>
        <taxon>Eukaryota</taxon>
        <taxon>Sar</taxon>
        <taxon>Stramenopiles</taxon>
        <taxon>Oomycota</taxon>
        <taxon>Peronosporomycetes</taxon>
        <taxon>Peronosporales</taxon>
        <taxon>Peronosporaceae</taxon>
        <taxon>Phytophthora</taxon>
    </lineage>
</organism>
<evidence type="ECO:0008006" key="4">
    <source>
        <dbReference type="Google" id="ProtNLM"/>
    </source>
</evidence>
<evidence type="ECO:0000313" key="2">
    <source>
        <dbReference type="EMBL" id="KAG2891436.1"/>
    </source>
</evidence>
<comment type="caution">
    <text evidence="2">The sequence shown here is derived from an EMBL/GenBank/DDBJ whole genome shotgun (WGS) entry which is preliminary data.</text>
</comment>
<name>A0A8T1AVX4_9STRA</name>
<protein>
    <recommendedName>
        <fullName evidence="4">Retrotransposon gag domain-containing protein</fullName>
    </recommendedName>
</protein>
<reference evidence="2" key="1">
    <citation type="submission" date="2018-10" db="EMBL/GenBank/DDBJ databases">
        <title>Effector identification in a new, highly contiguous assembly of the strawberry crown rot pathogen Phytophthora cactorum.</title>
        <authorList>
            <person name="Armitage A.D."/>
            <person name="Nellist C.F."/>
            <person name="Bates H."/>
            <person name="Vickerstaff R.J."/>
            <person name="Harrison R.J."/>
        </authorList>
    </citation>
    <scope>NUCLEOTIDE SEQUENCE</scope>
    <source>
        <strain evidence="2">4040</strain>
    </source>
</reference>
<dbReference type="Proteomes" id="UP000736787">
    <property type="component" value="Unassembled WGS sequence"/>
</dbReference>
<evidence type="ECO:0000256" key="1">
    <source>
        <dbReference type="SAM" id="MobiDB-lite"/>
    </source>
</evidence>
<sequence>MTGGGGGSSMIQRVRISAISDLKEFTGKDQDEDRARAWIGKAKSALMRDQESDAETCLTFADLLAGPARNWYRQLARSTQNKWPDLLWSFQTQYCGLGDPDLVDRLTLLRLPDADELEEVLRALDRAKHRHKKAVAGSNKFRQRAPAPMAPDRRVQKIQAADSGTESGSEESDSDPDSHPRICLAAGEDRASKSVDDQKRAEPSQRDRRLVDPAVGGRGAYRSRDHQDATDPIRCSQCGS</sequence>
<dbReference type="AlphaFoldDB" id="A0A8T1AVX4"/>